<accession>A0A9D4YST9</accession>
<dbReference type="OrthoDB" id="200660at2759"/>
<evidence type="ECO:0000256" key="1">
    <source>
        <dbReference type="SAM" id="MobiDB-lite"/>
    </source>
</evidence>
<evidence type="ECO:0000313" key="2">
    <source>
        <dbReference type="EMBL" id="KAI3424255.1"/>
    </source>
</evidence>
<dbReference type="EMBL" id="SIDB01000013">
    <property type="protein sequence ID" value="KAI3424255.1"/>
    <property type="molecule type" value="Genomic_DNA"/>
</dbReference>
<reference evidence="2" key="1">
    <citation type="journal article" date="2019" name="Plant J.">
        <title>Chlorella vulgaris genome assembly and annotation reveals the molecular basis for metabolic acclimation to high light conditions.</title>
        <authorList>
            <person name="Cecchin M."/>
            <person name="Marcolungo L."/>
            <person name="Rossato M."/>
            <person name="Girolomoni L."/>
            <person name="Cosentino E."/>
            <person name="Cuine S."/>
            <person name="Li-Beisson Y."/>
            <person name="Delledonne M."/>
            <person name="Ballottari M."/>
        </authorList>
    </citation>
    <scope>NUCLEOTIDE SEQUENCE</scope>
    <source>
        <tissue evidence="2">Whole cell</tissue>
    </source>
</reference>
<feature type="compositionally biased region" description="Basic residues" evidence="1">
    <location>
        <begin position="482"/>
        <end position="491"/>
    </location>
</feature>
<dbReference type="AlphaFoldDB" id="A0A9D4YST9"/>
<feature type="compositionally biased region" description="Basic residues" evidence="1">
    <location>
        <begin position="242"/>
        <end position="252"/>
    </location>
</feature>
<feature type="compositionally biased region" description="Low complexity" evidence="1">
    <location>
        <begin position="273"/>
        <end position="287"/>
    </location>
</feature>
<feature type="compositionally biased region" description="Basic and acidic residues" evidence="1">
    <location>
        <begin position="409"/>
        <end position="423"/>
    </location>
</feature>
<dbReference type="CDD" id="cd20404">
    <property type="entry name" value="Tudor_Agenet_AtEML-like"/>
    <property type="match status" value="1"/>
</dbReference>
<dbReference type="Proteomes" id="UP001055712">
    <property type="component" value="Unassembled WGS sequence"/>
</dbReference>
<feature type="compositionally biased region" description="Low complexity" evidence="1">
    <location>
        <begin position="424"/>
        <end position="481"/>
    </location>
</feature>
<feature type="compositionally biased region" description="Low complexity" evidence="1">
    <location>
        <begin position="386"/>
        <end position="408"/>
    </location>
</feature>
<feature type="compositionally biased region" description="Basic and acidic residues" evidence="1">
    <location>
        <begin position="333"/>
        <end position="360"/>
    </location>
</feature>
<feature type="compositionally biased region" description="Low complexity" evidence="1">
    <location>
        <begin position="361"/>
        <end position="373"/>
    </location>
</feature>
<feature type="compositionally biased region" description="Low complexity" evidence="1">
    <location>
        <begin position="306"/>
        <end position="332"/>
    </location>
</feature>
<organism evidence="2 3">
    <name type="scientific">Chlorella vulgaris</name>
    <name type="common">Green alga</name>
    <dbReference type="NCBI Taxonomy" id="3077"/>
    <lineage>
        <taxon>Eukaryota</taxon>
        <taxon>Viridiplantae</taxon>
        <taxon>Chlorophyta</taxon>
        <taxon>core chlorophytes</taxon>
        <taxon>Trebouxiophyceae</taxon>
        <taxon>Chlorellales</taxon>
        <taxon>Chlorellaceae</taxon>
        <taxon>Chlorella clade</taxon>
        <taxon>Chlorella</taxon>
    </lineage>
</organism>
<dbReference type="Gene3D" id="2.30.30.140">
    <property type="match status" value="1"/>
</dbReference>
<evidence type="ECO:0000313" key="3">
    <source>
        <dbReference type="Proteomes" id="UP001055712"/>
    </source>
</evidence>
<feature type="compositionally biased region" description="Acidic residues" evidence="1">
    <location>
        <begin position="258"/>
        <end position="271"/>
    </location>
</feature>
<name>A0A9D4YST9_CHLVU</name>
<reference evidence="2" key="2">
    <citation type="submission" date="2020-11" db="EMBL/GenBank/DDBJ databases">
        <authorList>
            <person name="Cecchin M."/>
            <person name="Marcolungo L."/>
            <person name="Rossato M."/>
            <person name="Girolomoni L."/>
            <person name="Cosentino E."/>
            <person name="Cuine S."/>
            <person name="Li-Beisson Y."/>
            <person name="Delledonne M."/>
            <person name="Ballottari M."/>
        </authorList>
    </citation>
    <scope>NUCLEOTIDE SEQUENCE</scope>
    <source>
        <strain evidence="2">211/11P</strain>
        <tissue evidence="2">Whole cell</tissue>
    </source>
</reference>
<protein>
    <submittedName>
        <fullName evidence="2">Uncharacterized protein</fullName>
    </submittedName>
</protein>
<keyword evidence="3" id="KW-1185">Reference proteome</keyword>
<proteinExistence type="predicted"/>
<gene>
    <name evidence="2" type="ORF">D9Q98_009609</name>
</gene>
<comment type="caution">
    <text evidence="2">The sequence shown here is derived from an EMBL/GenBank/DDBJ whole genome shotgun (WGS) entry which is preliminary data.</text>
</comment>
<sequence>MAKKIDVEGLSMYLHRPLCRVYAGVDEDRKTGYLLGGHDIKWGDNFAKCISPCCQGLPLTLAEGSTERVENKLEWTRTGGGCIMTCCTFEKHAGCKHKNWRKSMHASAEPPPGAAGLAAAGSTAQLGAQHEQPDDLALAVAAQVSANDRIIAHWLDLCGRELERQYALAANKVDIWVWWPLDKAWYSGKVESFCEVTCQHTILYADGDLEELVLVLERFSLQLPPGRVASCDQSQLQPQRQQQRRRRRRRQSRPAAQESDEESDDSDDEEAWQQQQQQQQQDQQQQRQQRELRLQQRQQQLQLQQWQQQQEQEPPQQQQQEQEPPQQQQQEQQHQEQEQQLRQEQKPLPPQEHEQQHQEQEMLQEQEQQLPQEQKPPPPQEHKQQQQEQEMPQEQEQQLQQEQKLPQQQEHEQQQQQEQEQHLQQEQQQHQGQEMPQEQEQQLQHEQQQPQQEPPLQQEQEQQQQQQQQLLQESSPSASGARSRRGKRKRSAPVEQGNASVPAHPLPQPSTPGQVPQAATHAAPQQQAEAEQPGLLERITAIVQACDTPAAAASGVDGPLLSSFLRFWVQQADDEERRHQVAALDVCVQSGSFTSVGALLKYILRNL</sequence>
<feature type="region of interest" description="Disordered" evidence="1">
    <location>
        <begin position="228"/>
        <end position="289"/>
    </location>
</feature>
<feature type="compositionally biased region" description="Low complexity" evidence="1">
    <location>
        <begin position="514"/>
        <end position="531"/>
    </location>
</feature>
<feature type="region of interest" description="Disordered" evidence="1">
    <location>
        <begin position="306"/>
        <end position="531"/>
    </location>
</feature>